<dbReference type="Pfam" id="PF00563">
    <property type="entry name" value="EAL"/>
    <property type="match status" value="1"/>
</dbReference>
<dbReference type="GO" id="GO:0006355">
    <property type="term" value="P:regulation of DNA-templated transcription"/>
    <property type="evidence" value="ECO:0007669"/>
    <property type="project" value="InterPro"/>
</dbReference>
<dbReference type="InterPro" id="IPR001633">
    <property type="entry name" value="EAL_dom"/>
</dbReference>
<dbReference type="NCBIfam" id="TIGR00254">
    <property type="entry name" value="GGDEF"/>
    <property type="match status" value="1"/>
</dbReference>
<dbReference type="InterPro" id="IPR000160">
    <property type="entry name" value="GGDEF_dom"/>
</dbReference>
<dbReference type="CDD" id="cd00130">
    <property type="entry name" value="PAS"/>
    <property type="match status" value="1"/>
</dbReference>
<dbReference type="InterPro" id="IPR043128">
    <property type="entry name" value="Rev_trsase/Diguanyl_cyclase"/>
</dbReference>
<reference evidence="4" key="1">
    <citation type="submission" date="2018-06" db="EMBL/GenBank/DDBJ databases">
        <authorList>
            <person name="Zhirakovskaya E."/>
        </authorList>
    </citation>
    <scope>NUCLEOTIDE SEQUENCE</scope>
</reference>
<sequence>MTKNMKQIERFLSLKWKALLLFSLFLLIINASFPYFSHQNLMTHFDQRRKTTHAHNIQEFNALMAQTVKRLQQFGGIIPSFSGMETALARAENEQLVLAFDDHWPLLQLDMGIDLVRFYTASGLELGRWGTSNQVENEEQLIVDWIETIRKKEHPITALSCTNICTQYVMAPILSAGKNIGTILLGASLAEVVINFQQISGLDIGVVIDHKDNTTENKEKTISLWNKKVVALTNTKLTLPLLQSVAKKNIPFSEIKDYKKILFDEKYYTLQLIPLEGFSAGGSGNLIIIDDISHILAEIKAATRQSLMAGILGLLLSEALLLAILWTPMSRLKLITDTLPLLAKSAFSNVRSAVGTRKKRWRDDEIDILDDTAIALSYQLEALETEVKKRTKTLADRMEELGNERDFIALLLDTARVIILTQDQTGKIMTLNQHGSHLSGYSRSELKQKNFVELIAEEELTVDMMHQLAQLHANELDDLSHESLMTCKDQSTRHILWFHSRLLRKGNKNPLILSVGLDLTARKQAELQLSWLADHDPLTGLFNRRRFQNELDRILLESKRYNRSGALLFFDLDQFKYVNDTRGHHVGDALLKLVASQLSRLVRSTDIISRLGGDEFAIVISETEEVGVTQVAQKITEYLGDVEMPILEHSYKVSASIGIALFPEHGESVQELLSNADLAMYQAKERGRGSWHLFTGKEAIRTQMKERVYWQDKIKQALDHDGFVMHFQPVQEIASGEIFYYEALLRMRDQDGTLIAPGAFIPIAEQCGLIYAIDHMVLEKVITRQAEAARAGLNVGFTLNLSGYAFNDPGLLPHLKETLARTGANPRNIVIEITETAAVSDLVAACSLMNEIKALGCRFALDDFGTGFATFNYLKQLPVDIVKIGDTFIKEIASHPDDQIFVKSLTEVVKGLGKKTIAEGVEDEATLLLLREYDVDFAQGYHVGKPARELLEEVS</sequence>
<dbReference type="Pfam" id="PF00990">
    <property type="entry name" value="GGDEF"/>
    <property type="match status" value="1"/>
</dbReference>
<dbReference type="InterPro" id="IPR035965">
    <property type="entry name" value="PAS-like_dom_sf"/>
</dbReference>
<dbReference type="CDD" id="cd01948">
    <property type="entry name" value="EAL"/>
    <property type="match status" value="1"/>
</dbReference>
<dbReference type="InterPro" id="IPR013767">
    <property type="entry name" value="PAS_fold"/>
</dbReference>
<dbReference type="Gene3D" id="3.30.450.20">
    <property type="entry name" value="PAS domain"/>
    <property type="match status" value="1"/>
</dbReference>
<dbReference type="Gene3D" id="3.20.20.450">
    <property type="entry name" value="EAL domain"/>
    <property type="match status" value="1"/>
</dbReference>
<dbReference type="InterPro" id="IPR035919">
    <property type="entry name" value="EAL_sf"/>
</dbReference>
<dbReference type="SUPFAM" id="SSF55073">
    <property type="entry name" value="Nucleotide cyclase"/>
    <property type="match status" value="1"/>
</dbReference>
<dbReference type="PROSITE" id="PS50112">
    <property type="entry name" value="PAS"/>
    <property type="match status" value="1"/>
</dbReference>
<evidence type="ECO:0000313" key="4">
    <source>
        <dbReference type="EMBL" id="VAX26351.1"/>
    </source>
</evidence>
<dbReference type="Pfam" id="PF00989">
    <property type="entry name" value="PAS"/>
    <property type="match status" value="1"/>
</dbReference>
<dbReference type="PANTHER" id="PTHR44757">
    <property type="entry name" value="DIGUANYLATE CYCLASE DGCP"/>
    <property type="match status" value="1"/>
</dbReference>
<dbReference type="InterPro" id="IPR052155">
    <property type="entry name" value="Biofilm_reg_signaling"/>
</dbReference>
<dbReference type="Gene3D" id="3.30.70.270">
    <property type="match status" value="1"/>
</dbReference>
<dbReference type="AlphaFoldDB" id="A0A3B1CIE9"/>
<dbReference type="FunFam" id="3.30.70.270:FF:000001">
    <property type="entry name" value="Diguanylate cyclase domain protein"/>
    <property type="match status" value="1"/>
</dbReference>
<dbReference type="PROSITE" id="PS50887">
    <property type="entry name" value="GGDEF"/>
    <property type="match status" value="1"/>
</dbReference>
<dbReference type="PROSITE" id="PS50883">
    <property type="entry name" value="EAL"/>
    <property type="match status" value="1"/>
</dbReference>
<proteinExistence type="predicted"/>
<name>A0A3B1CIE9_9ZZZZ</name>
<dbReference type="InterPro" id="IPR000014">
    <property type="entry name" value="PAS"/>
</dbReference>
<feature type="domain" description="PAS" evidence="1">
    <location>
        <begin position="404"/>
        <end position="459"/>
    </location>
</feature>
<feature type="domain" description="EAL" evidence="2">
    <location>
        <begin position="707"/>
        <end position="955"/>
    </location>
</feature>
<dbReference type="SMART" id="SM00091">
    <property type="entry name" value="PAS"/>
    <property type="match status" value="1"/>
</dbReference>
<accession>A0A3B1CIE9</accession>
<dbReference type="InterPro" id="IPR029150">
    <property type="entry name" value="dCache_3"/>
</dbReference>
<organism evidence="4">
    <name type="scientific">hydrothermal vent metagenome</name>
    <dbReference type="NCBI Taxonomy" id="652676"/>
    <lineage>
        <taxon>unclassified sequences</taxon>
        <taxon>metagenomes</taxon>
        <taxon>ecological metagenomes</taxon>
    </lineage>
</organism>
<dbReference type="EMBL" id="UOGF01000009">
    <property type="protein sequence ID" value="VAX26351.1"/>
    <property type="molecule type" value="Genomic_DNA"/>
</dbReference>
<feature type="domain" description="GGDEF" evidence="3">
    <location>
        <begin position="563"/>
        <end position="696"/>
    </location>
</feature>
<evidence type="ECO:0000259" key="2">
    <source>
        <dbReference type="PROSITE" id="PS50883"/>
    </source>
</evidence>
<evidence type="ECO:0000259" key="1">
    <source>
        <dbReference type="PROSITE" id="PS50112"/>
    </source>
</evidence>
<dbReference type="Pfam" id="PF14827">
    <property type="entry name" value="dCache_3"/>
    <property type="match status" value="1"/>
</dbReference>
<protein>
    <submittedName>
        <fullName evidence="4">Diguanylate cyclase/phosphodiesterase (GGDEF &amp; EAL domains) with PAS/PAC sensor(S)</fullName>
    </submittedName>
</protein>
<evidence type="ECO:0000259" key="3">
    <source>
        <dbReference type="PROSITE" id="PS50887"/>
    </source>
</evidence>
<dbReference type="PANTHER" id="PTHR44757:SF2">
    <property type="entry name" value="BIOFILM ARCHITECTURE MAINTENANCE PROTEIN MBAA"/>
    <property type="match status" value="1"/>
</dbReference>
<dbReference type="SUPFAM" id="SSF55785">
    <property type="entry name" value="PYP-like sensor domain (PAS domain)"/>
    <property type="match status" value="1"/>
</dbReference>
<dbReference type="InterPro" id="IPR029787">
    <property type="entry name" value="Nucleotide_cyclase"/>
</dbReference>
<dbReference type="SMART" id="SM00052">
    <property type="entry name" value="EAL"/>
    <property type="match status" value="1"/>
</dbReference>
<dbReference type="SMART" id="SM00267">
    <property type="entry name" value="GGDEF"/>
    <property type="match status" value="1"/>
</dbReference>
<gene>
    <name evidence="4" type="ORF">MNBD_NITROSPIRAE01-1067</name>
</gene>
<dbReference type="SUPFAM" id="SSF141868">
    <property type="entry name" value="EAL domain-like"/>
    <property type="match status" value="1"/>
</dbReference>
<dbReference type="NCBIfam" id="TIGR00229">
    <property type="entry name" value="sensory_box"/>
    <property type="match status" value="1"/>
</dbReference>
<dbReference type="CDD" id="cd01949">
    <property type="entry name" value="GGDEF"/>
    <property type="match status" value="1"/>
</dbReference>